<accession>A0A9K3CW34</accession>
<evidence type="ECO:0000259" key="1">
    <source>
        <dbReference type="PROSITE" id="PS50109"/>
    </source>
</evidence>
<evidence type="ECO:0000313" key="2">
    <source>
        <dbReference type="EMBL" id="GIQ83512.1"/>
    </source>
</evidence>
<dbReference type="Gene3D" id="3.30.565.10">
    <property type="entry name" value="Histidine kinase-like ATPase, C-terminal domain"/>
    <property type="match status" value="1"/>
</dbReference>
<dbReference type="PROSITE" id="PS50109">
    <property type="entry name" value="HIS_KIN"/>
    <property type="match status" value="1"/>
</dbReference>
<dbReference type="InterPro" id="IPR005467">
    <property type="entry name" value="His_kinase_dom"/>
</dbReference>
<dbReference type="GO" id="GO:0016772">
    <property type="term" value="F:transferase activity, transferring phosphorus-containing groups"/>
    <property type="evidence" value="ECO:0007669"/>
    <property type="project" value="InterPro"/>
</dbReference>
<dbReference type="Proteomes" id="UP000265618">
    <property type="component" value="Unassembled WGS sequence"/>
</dbReference>
<proteinExistence type="predicted"/>
<reference evidence="2 3" key="1">
    <citation type="journal article" date="2018" name="PLoS ONE">
        <title>The draft genome of Kipferlia bialata reveals reductive genome evolution in fornicate parasites.</title>
        <authorList>
            <person name="Tanifuji G."/>
            <person name="Takabayashi S."/>
            <person name="Kume K."/>
            <person name="Takagi M."/>
            <person name="Nakayama T."/>
            <person name="Kamikawa R."/>
            <person name="Inagaki Y."/>
            <person name="Hashimoto T."/>
        </authorList>
    </citation>
    <scope>NUCLEOTIDE SEQUENCE [LARGE SCALE GENOMIC DNA]</scope>
    <source>
        <strain evidence="2">NY0173</strain>
    </source>
</reference>
<dbReference type="InterPro" id="IPR004358">
    <property type="entry name" value="Sig_transdc_His_kin-like_C"/>
</dbReference>
<dbReference type="Pfam" id="PF02518">
    <property type="entry name" value="HATPase_c"/>
    <property type="match status" value="1"/>
</dbReference>
<protein>
    <recommendedName>
        <fullName evidence="1">Histidine kinase domain-containing protein</fullName>
    </recommendedName>
</protein>
<feature type="domain" description="Histidine kinase" evidence="1">
    <location>
        <begin position="114"/>
        <end position="231"/>
    </location>
</feature>
<keyword evidence="3" id="KW-1185">Reference proteome</keyword>
<dbReference type="AlphaFoldDB" id="A0A9K3CW34"/>
<dbReference type="PRINTS" id="PR00344">
    <property type="entry name" value="BCTRLSENSOR"/>
</dbReference>
<evidence type="ECO:0000313" key="3">
    <source>
        <dbReference type="Proteomes" id="UP000265618"/>
    </source>
</evidence>
<organism evidence="2 3">
    <name type="scientific">Kipferlia bialata</name>
    <dbReference type="NCBI Taxonomy" id="797122"/>
    <lineage>
        <taxon>Eukaryota</taxon>
        <taxon>Metamonada</taxon>
        <taxon>Carpediemonas-like organisms</taxon>
        <taxon>Kipferlia</taxon>
    </lineage>
</organism>
<dbReference type="OrthoDB" id="10266508at2759"/>
<dbReference type="SUPFAM" id="SSF55874">
    <property type="entry name" value="ATPase domain of HSP90 chaperone/DNA topoisomerase II/histidine kinase"/>
    <property type="match status" value="1"/>
</dbReference>
<dbReference type="InterPro" id="IPR003594">
    <property type="entry name" value="HATPase_dom"/>
</dbReference>
<gene>
    <name evidence="2" type="ORF">KIPB_004851</name>
</gene>
<name>A0A9K3CW34_9EUKA</name>
<comment type="caution">
    <text evidence="2">The sequence shown here is derived from an EMBL/GenBank/DDBJ whole genome shotgun (WGS) entry which is preliminary data.</text>
</comment>
<dbReference type="InterPro" id="IPR036890">
    <property type="entry name" value="HATPase_C_sf"/>
</dbReference>
<sequence length="235" mass="26109">MRRLPKRLQQSVLQQTESADLASHTHTFMLYIGDLAASESGMLDRPTRLMLESAVSRPPADLDILSSDSDLIVESSEEMTMSSEEILSGFERSGRSSCDESSLPGVSVKMPCVLQDVFRDLMLNSRKYSEASTIKGLITNVPLSGGSEELLILVEDEGIGFKDEGELQDAIKMYHTSDRPEVQNRRSFGKGFGLTKAYYTVKQYNGTFKVNTLRGGKNHGTRMEIRIPLPPVRVL</sequence>
<dbReference type="EMBL" id="BDIP01001079">
    <property type="protein sequence ID" value="GIQ83512.1"/>
    <property type="molecule type" value="Genomic_DNA"/>
</dbReference>